<protein>
    <submittedName>
        <fullName evidence="5">ABC transporter ATP-binding protein</fullName>
    </submittedName>
</protein>
<dbReference type="CDD" id="cd03219">
    <property type="entry name" value="ABC_Mj1267_LivG_branched"/>
    <property type="match status" value="1"/>
</dbReference>
<name>A0AA35G5U4_9FIRM</name>
<gene>
    <name evidence="5" type="ORF">caldi_12260</name>
</gene>
<dbReference type="InterPro" id="IPR051120">
    <property type="entry name" value="ABC_AA/LPS_Transport"/>
</dbReference>
<sequence>MSALLEVRNLARSFGGIRAVDGVSLTVEGGEIVGIIGPNGSGKSTFFNLVAGVLPPDGGSVRFAGHDVTGWRPHRIARLGLGRTFQIPTPFLKMTVRQNLLVAGMAQPQGRSAKELARAAGHWLEFLRLAHLADEPAENLSGGQMKLLELGRVLMISPRLILLDEVAAGVNPVLAREIAGYIRTLNGQGITFLVIEHDMDLIQDLCSRVIVMDRGQKIAEGDFDAVKANPQVVAAYLGSDEA</sequence>
<dbReference type="InterPro" id="IPR003593">
    <property type="entry name" value="AAA+_ATPase"/>
</dbReference>
<evidence type="ECO:0000259" key="4">
    <source>
        <dbReference type="PROSITE" id="PS50893"/>
    </source>
</evidence>
<feature type="domain" description="ABC transporter" evidence="4">
    <location>
        <begin position="5"/>
        <end position="239"/>
    </location>
</feature>
<keyword evidence="2" id="KW-0547">Nucleotide-binding</keyword>
<dbReference type="PANTHER" id="PTHR45772">
    <property type="entry name" value="CONSERVED COMPONENT OF ABC TRANSPORTER FOR NATURAL AMINO ACIDS-RELATED"/>
    <property type="match status" value="1"/>
</dbReference>
<dbReference type="Pfam" id="PF12399">
    <property type="entry name" value="BCA_ABC_TP_C"/>
    <property type="match status" value="1"/>
</dbReference>
<evidence type="ECO:0000313" key="5">
    <source>
        <dbReference type="EMBL" id="BDG60136.1"/>
    </source>
</evidence>
<dbReference type="KEGG" id="cmic:caldi_12260"/>
<dbReference type="FunFam" id="3.40.50.300:FF:000421">
    <property type="entry name" value="Branched-chain amino acid ABC transporter ATP-binding protein"/>
    <property type="match status" value="1"/>
</dbReference>
<evidence type="ECO:0000256" key="2">
    <source>
        <dbReference type="ARBA" id="ARBA00022741"/>
    </source>
</evidence>
<evidence type="ECO:0000256" key="1">
    <source>
        <dbReference type="ARBA" id="ARBA00022448"/>
    </source>
</evidence>
<dbReference type="RefSeq" id="WP_264844201.1">
    <property type="nucleotide sequence ID" value="NZ_AP025628.1"/>
</dbReference>
<dbReference type="GO" id="GO:0016887">
    <property type="term" value="F:ATP hydrolysis activity"/>
    <property type="evidence" value="ECO:0007669"/>
    <property type="project" value="InterPro"/>
</dbReference>
<dbReference type="Pfam" id="PF00005">
    <property type="entry name" value="ABC_tran"/>
    <property type="match status" value="1"/>
</dbReference>
<reference evidence="5" key="1">
    <citation type="submission" date="2022-03" db="EMBL/GenBank/DDBJ databases">
        <title>Complete genome sequence of Caldinitratiruptor microaerophilus.</title>
        <authorList>
            <person name="Mukaiyama R."/>
            <person name="Nishiyama T."/>
            <person name="Ueda K."/>
        </authorList>
    </citation>
    <scope>NUCLEOTIDE SEQUENCE</scope>
    <source>
        <strain evidence="5">JCM 16183</strain>
    </source>
</reference>
<dbReference type="PROSITE" id="PS00211">
    <property type="entry name" value="ABC_TRANSPORTER_1"/>
    <property type="match status" value="1"/>
</dbReference>
<dbReference type="AlphaFoldDB" id="A0AA35G5U4"/>
<proteinExistence type="predicted"/>
<dbReference type="InterPro" id="IPR027417">
    <property type="entry name" value="P-loop_NTPase"/>
</dbReference>
<dbReference type="InterPro" id="IPR032823">
    <property type="entry name" value="BCA_ABC_TP_C"/>
</dbReference>
<dbReference type="SMART" id="SM00382">
    <property type="entry name" value="AAA"/>
    <property type="match status" value="1"/>
</dbReference>
<keyword evidence="1" id="KW-0813">Transport</keyword>
<dbReference type="EMBL" id="AP025628">
    <property type="protein sequence ID" value="BDG60136.1"/>
    <property type="molecule type" value="Genomic_DNA"/>
</dbReference>
<dbReference type="InterPro" id="IPR017871">
    <property type="entry name" value="ABC_transporter-like_CS"/>
</dbReference>
<evidence type="ECO:0000313" key="6">
    <source>
        <dbReference type="Proteomes" id="UP001163687"/>
    </source>
</evidence>
<accession>A0AA35G5U4</accession>
<dbReference type="GO" id="GO:0005524">
    <property type="term" value="F:ATP binding"/>
    <property type="evidence" value="ECO:0007669"/>
    <property type="project" value="UniProtKB-KW"/>
</dbReference>
<organism evidence="5 6">
    <name type="scientific">Caldinitratiruptor microaerophilus</name>
    <dbReference type="NCBI Taxonomy" id="671077"/>
    <lineage>
        <taxon>Bacteria</taxon>
        <taxon>Bacillati</taxon>
        <taxon>Bacillota</taxon>
        <taxon>Clostridia</taxon>
        <taxon>Eubacteriales</taxon>
        <taxon>Symbiobacteriaceae</taxon>
        <taxon>Caldinitratiruptor</taxon>
    </lineage>
</organism>
<evidence type="ECO:0000256" key="3">
    <source>
        <dbReference type="ARBA" id="ARBA00022840"/>
    </source>
</evidence>
<keyword evidence="3 5" id="KW-0067">ATP-binding</keyword>
<dbReference type="SUPFAM" id="SSF52540">
    <property type="entry name" value="P-loop containing nucleoside triphosphate hydrolases"/>
    <property type="match status" value="1"/>
</dbReference>
<dbReference type="InterPro" id="IPR003439">
    <property type="entry name" value="ABC_transporter-like_ATP-bd"/>
</dbReference>
<dbReference type="PANTHER" id="PTHR45772:SF9">
    <property type="entry name" value="CONSERVED COMPONENT OF ABC TRANSPORTER FOR NATURAL AMINO ACIDS"/>
    <property type="match status" value="1"/>
</dbReference>
<dbReference type="Gene3D" id="3.40.50.300">
    <property type="entry name" value="P-loop containing nucleotide triphosphate hydrolases"/>
    <property type="match status" value="1"/>
</dbReference>
<keyword evidence="6" id="KW-1185">Reference proteome</keyword>
<dbReference type="PROSITE" id="PS50893">
    <property type="entry name" value="ABC_TRANSPORTER_2"/>
    <property type="match status" value="1"/>
</dbReference>
<dbReference type="Proteomes" id="UP001163687">
    <property type="component" value="Chromosome"/>
</dbReference>
<dbReference type="GO" id="GO:0005886">
    <property type="term" value="C:plasma membrane"/>
    <property type="evidence" value="ECO:0007669"/>
    <property type="project" value="TreeGrafter"/>
</dbReference>